<name>A0A2P2PHY8_RHIMU</name>
<protein>
    <submittedName>
        <fullName evidence="1">Uncharacterized protein</fullName>
    </submittedName>
</protein>
<sequence>MIIEETAARAICIFMQKTTIAYLSSASCPILKRQLESENERVNQLKHKQYCWVNL</sequence>
<dbReference type="AlphaFoldDB" id="A0A2P2PHY8"/>
<evidence type="ECO:0000313" key="1">
    <source>
        <dbReference type="EMBL" id="MBX54346.1"/>
    </source>
</evidence>
<reference evidence="1" key="1">
    <citation type="submission" date="2018-02" db="EMBL/GenBank/DDBJ databases">
        <title>Rhizophora mucronata_Transcriptome.</title>
        <authorList>
            <person name="Meera S.P."/>
            <person name="Sreeshan A."/>
            <person name="Augustine A."/>
        </authorList>
    </citation>
    <scope>NUCLEOTIDE SEQUENCE</scope>
    <source>
        <tissue evidence="1">Leaf</tissue>
    </source>
</reference>
<organism evidence="1">
    <name type="scientific">Rhizophora mucronata</name>
    <name type="common">Asiatic mangrove</name>
    <dbReference type="NCBI Taxonomy" id="61149"/>
    <lineage>
        <taxon>Eukaryota</taxon>
        <taxon>Viridiplantae</taxon>
        <taxon>Streptophyta</taxon>
        <taxon>Embryophyta</taxon>
        <taxon>Tracheophyta</taxon>
        <taxon>Spermatophyta</taxon>
        <taxon>Magnoliopsida</taxon>
        <taxon>eudicotyledons</taxon>
        <taxon>Gunneridae</taxon>
        <taxon>Pentapetalae</taxon>
        <taxon>rosids</taxon>
        <taxon>fabids</taxon>
        <taxon>Malpighiales</taxon>
        <taxon>Rhizophoraceae</taxon>
        <taxon>Rhizophora</taxon>
    </lineage>
</organism>
<accession>A0A2P2PHY8</accession>
<dbReference type="EMBL" id="GGEC01073862">
    <property type="protein sequence ID" value="MBX54346.1"/>
    <property type="molecule type" value="Transcribed_RNA"/>
</dbReference>
<proteinExistence type="predicted"/>